<dbReference type="SUPFAM" id="SSF55469">
    <property type="entry name" value="FMN-dependent nitroreductase-like"/>
    <property type="match status" value="1"/>
</dbReference>
<reference evidence="3" key="1">
    <citation type="journal article" date="2023" name="Arch. Microbiol.">
        <title>Desulfoferula mesophilus gen. nov. sp. nov., a mesophilic sulfate-reducing bacterium isolated from a brackish lake sediment.</title>
        <authorList>
            <person name="Watanabe T."/>
            <person name="Yabe T."/>
            <person name="Tsuji J.M."/>
            <person name="Fukui M."/>
        </authorList>
    </citation>
    <scope>NUCLEOTIDE SEQUENCE [LARGE SCALE GENOMIC DNA]</scope>
    <source>
        <strain evidence="3">12FAK</strain>
    </source>
</reference>
<dbReference type="AlphaFoldDB" id="A0AAU9F2C6"/>
<accession>A0AAU9F2C6</accession>
<dbReference type="Proteomes" id="UP001366166">
    <property type="component" value="Chromosome"/>
</dbReference>
<proteinExistence type="predicted"/>
<protein>
    <submittedName>
        <fullName evidence="2">Nitroreductase</fullName>
    </submittedName>
</protein>
<organism evidence="2 3">
    <name type="scientific">Desulfoferula mesophila</name>
    <dbReference type="NCBI Taxonomy" id="3058419"/>
    <lineage>
        <taxon>Bacteria</taxon>
        <taxon>Pseudomonadati</taxon>
        <taxon>Thermodesulfobacteriota</taxon>
        <taxon>Desulfarculia</taxon>
        <taxon>Desulfarculales</taxon>
        <taxon>Desulfarculaceae</taxon>
        <taxon>Desulfoferula</taxon>
    </lineage>
</organism>
<dbReference type="Gene3D" id="3.40.109.10">
    <property type="entry name" value="NADH Oxidase"/>
    <property type="match status" value="1"/>
</dbReference>
<dbReference type="GO" id="GO:0016491">
    <property type="term" value="F:oxidoreductase activity"/>
    <property type="evidence" value="ECO:0007669"/>
    <property type="project" value="InterPro"/>
</dbReference>
<dbReference type="PANTHER" id="PTHR23026">
    <property type="entry name" value="NADPH NITROREDUCTASE"/>
    <property type="match status" value="1"/>
</dbReference>
<dbReference type="InterPro" id="IPR050627">
    <property type="entry name" value="Nitroreductase/BluB"/>
</dbReference>
<evidence type="ECO:0000259" key="1">
    <source>
        <dbReference type="Pfam" id="PF00881"/>
    </source>
</evidence>
<feature type="domain" description="Nitroreductase" evidence="1">
    <location>
        <begin position="10"/>
        <end position="65"/>
    </location>
</feature>
<dbReference type="InterPro" id="IPR029479">
    <property type="entry name" value="Nitroreductase"/>
</dbReference>
<keyword evidence="3" id="KW-1185">Reference proteome</keyword>
<dbReference type="InterPro" id="IPR000415">
    <property type="entry name" value="Nitroreductase-like"/>
</dbReference>
<dbReference type="EMBL" id="AP028679">
    <property type="protein sequence ID" value="BEQ15662.1"/>
    <property type="molecule type" value="Genomic_DNA"/>
</dbReference>
<dbReference type="Pfam" id="PF00881">
    <property type="entry name" value="Nitroreductase"/>
    <property type="match status" value="2"/>
</dbReference>
<evidence type="ECO:0000313" key="3">
    <source>
        <dbReference type="Proteomes" id="UP001366166"/>
    </source>
</evidence>
<evidence type="ECO:0000313" key="2">
    <source>
        <dbReference type="EMBL" id="BEQ15662.1"/>
    </source>
</evidence>
<gene>
    <name evidence="2" type="ORF">FAK_27280</name>
</gene>
<dbReference type="CDD" id="cd02062">
    <property type="entry name" value="Nitro_FMN_reductase"/>
    <property type="match status" value="1"/>
</dbReference>
<feature type="domain" description="Nitroreductase" evidence="1">
    <location>
        <begin position="70"/>
        <end position="149"/>
    </location>
</feature>
<sequence>MQDGQLLDFIKSRRSTRRFTSEDVSDDMLNTIMEAGRWAPSGNNNQPWRFCVVRDAELRGKIAQYTKFGAVIKNAPVLICTMIHTPSMYNDTKDHQAVGACLENMLLMIHGLGLGAVWLGEILKNAKEVRETIGLPEELELMAVVALGHPDGGTSKPTRKEMDELVVGRF</sequence>
<dbReference type="KEGG" id="dmp:FAK_27280"/>
<name>A0AAU9F2C6_9BACT</name>
<dbReference type="RefSeq" id="WP_338600371.1">
    <property type="nucleotide sequence ID" value="NZ_AP028679.1"/>
</dbReference>
<dbReference type="PANTHER" id="PTHR23026:SF123">
    <property type="entry name" value="NAD(P)H NITROREDUCTASE RV3131-RELATED"/>
    <property type="match status" value="1"/>
</dbReference>